<reference evidence="3" key="1">
    <citation type="submission" date="2016-12" db="EMBL/GenBank/DDBJ databases">
        <authorList>
            <person name="Herbold C."/>
        </authorList>
    </citation>
    <scope>NUCLEOTIDE SEQUENCE [LARGE SCALE GENOMIC DNA]</scope>
</reference>
<evidence type="ECO:0000313" key="2">
    <source>
        <dbReference type="EMBL" id="SHO46023.1"/>
    </source>
</evidence>
<name>A0A2H1EHF5_9ARCH</name>
<gene>
    <name evidence="2" type="ORF">NSIN_20856</name>
</gene>
<proteinExistence type="predicted"/>
<dbReference type="EMBL" id="FRFC01000003">
    <property type="protein sequence ID" value="SHO46023.1"/>
    <property type="molecule type" value="Genomic_DNA"/>
</dbReference>
<accession>A0A2H1EHF5</accession>
<keyword evidence="1" id="KW-0812">Transmembrane</keyword>
<dbReference type="Proteomes" id="UP000232412">
    <property type="component" value="Unassembled WGS sequence"/>
</dbReference>
<keyword evidence="1" id="KW-1133">Transmembrane helix</keyword>
<feature type="transmembrane region" description="Helical" evidence="1">
    <location>
        <begin position="5"/>
        <end position="23"/>
    </location>
</feature>
<protein>
    <submittedName>
        <fullName evidence="2">Uncharacterized protein</fullName>
    </submittedName>
</protein>
<evidence type="ECO:0000256" key="1">
    <source>
        <dbReference type="SAM" id="Phobius"/>
    </source>
</evidence>
<organism evidence="2 3">
    <name type="scientific">Nitrosotalea sinensis</name>
    <dbReference type="NCBI Taxonomy" id="1499975"/>
    <lineage>
        <taxon>Archaea</taxon>
        <taxon>Nitrososphaerota</taxon>
        <taxon>Nitrososphaeria</taxon>
        <taxon>Nitrosotaleales</taxon>
        <taxon>Nitrosotaleaceae</taxon>
        <taxon>Nitrosotalea</taxon>
    </lineage>
</organism>
<sequence>MDKRVFVIGISMLAIGFASYAYLNENVPTGKADMSDDEKAALAQAEVINVGLSNIAGLVGGLGFFILLISIGLRRKKKGGEGKPITQKPAEM</sequence>
<evidence type="ECO:0000313" key="3">
    <source>
        <dbReference type="Proteomes" id="UP000232412"/>
    </source>
</evidence>
<keyword evidence="1" id="KW-0472">Membrane</keyword>
<dbReference type="AlphaFoldDB" id="A0A2H1EHF5"/>
<dbReference type="OrthoDB" id="12218at2157"/>
<feature type="transmembrane region" description="Helical" evidence="1">
    <location>
        <begin position="55"/>
        <end position="73"/>
    </location>
</feature>
<keyword evidence="3" id="KW-1185">Reference proteome</keyword>
<dbReference type="RefSeq" id="WP_101009908.1">
    <property type="nucleotide sequence ID" value="NZ_FRFC01000003.1"/>
</dbReference>